<proteinExistence type="predicted"/>
<dbReference type="HOGENOM" id="CLU_2936370_0_0_6"/>
<protein>
    <submittedName>
        <fullName evidence="1">Uncharacterized protein</fullName>
    </submittedName>
</protein>
<dbReference type="Proteomes" id="UP000004664">
    <property type="component" value="Unassembled WGS sequence"/>
</dbReference>
<sequence length="60" mass="6434">MLQIIPENTGFGSNTGVIKSTGSSLQLMQKNLHQQSAPYSNYYSSNNLTNSSAGTGLLLR</sequence>
<gene>
    <name evidence="1" type="ORF">Mettu_1222</name>
</gene>
<reference evidence="1 2" key="1">
    <citation type="submission" date="2011-06" db="EMBL/GenBank/DDBJ databases">
        <title>Genomic sequence of Methylobacter tundripaludum SV96.</title>
        <authorList>
            <consortium name="US DOE Joint Genome Institute"/>
            <person name="Lucas S."/>
            <person name="Han J."/>
            <person name="Lapidus A."/>
            <person name="Cheng J.-F."/>
            <person name="Goodwin L."/>
            <person name="Pitluck S."/>
            <person name="Held B."/>
            <person name="Detter J.C."/>
            <person name="Han C."/>
            <person name="Tapia R."/>
            <person name="Land M."/>
            <person name="Hauser L."/>
            <person name="Kyrpides N."/>
            <person name="Ivanova N."/>
            <person name="Ovchinnikova G."/>
            <person name="Pagani I."/>
            <person name="Klotz M.G."/>
            <person name="Dispirito A.A."/>
            <person name="Murrell J.C."/>
            <person name="Dunfield P."/>
            <person name="Kalyuzhnaya M.G."/>
            <person name="Svenning M."/>
            <person name="Trotsenko Y.A."/>
            <person name="Stein L.Y."/>
            <person name="Woyke T."/>
        </authorList>
    </citation>
    <scope>NUCLEOTIDE SEQUENCE [LARGE SCALE GENOMIC DNA]</scope>
    <source>
        <strain evidence="2">ATCC BAA-1195 / DSM 17260 / SV96</strain>
    </source>
</reference>
<accession>G3IST4</accession>
<evidence type="ECO:0000313" key="2">
    <source>
        <dbReference type="Proteomes" id="UP000004664"/>
    </source>
</evidence>
<organism evidence="1 2">
    <name type="scientific">Methylobacter tundripaludum (strain ATCC BAA-1195 / DSM 17260 / SV96)</name>
    <dbReference type="NCBI Taxonomy" id="697282"/>
    <lineage>
        <taxon>Bacteria</taxon>
        <taxon>Pseudomonadati</taxon>
        <taxon>Pseudomonadota</taxon>
        <taxon>Gammaproteobacteria</taxon>
        <taxon>Methylococcales</taxon>
        <taxon>Methylococcaceae</taxon>
        <taxon>Methylobacter</taxon>
    </lineage>
</organism>
<keyword evidence="2" id="KW-1185">Reference proteome</keyword>
<dbReference type="AlphaFoldDB" id="G3IST4"/>
<name>G3IST4_METTV</name>
<evidence type="ECO:0000313" key="1">
    <source>
        <dbReference type="EMBL" id="EGW22408.1"/>
    </source>
</evidence>
<dbReference type="EMBL" id="JH109152">
    <property type="protein sequence ID" value="EGW22408.1"/>
    <property type="molecule type" value="Genomic_DNA"/>
</dbReference>